<dbReference type="EMBL" id="UYJE01007129">
    <property type="protein sequence ID" value="VDI52062.1"/>
    <property type="molecule type" value="Genomic_DNA"/>
</dbReference>
<evidence type="ECO:0000313" key="3">
    <source>
        <dbReference type="Proteomes" id="UP000596742"/>
    </source>
</evidence>
<feature type="compositionally biased region" description="Basic and acidic residues" evidence="1">
    <location>
        <begin position="20"/>
        <end position="40"/>
    </location>
</feature>
<feature type="compositionally biased region" description="Polar residues" evidence="1">
    <location>
        <begin position="110"/>
        <end position="123"/>
    </location>
</feature>
<keyword evidence="3" id="KW-1185">Reference proteome</keyword>
<feature type="compositionally biased region" description="Basic and acidic residues" evidence="1">
    <location>
        <begin position="48"/>
        <end position="62"/>
    </location>
</feature>
<feature type="compositionally biased region" description="Basic and acidic residues" evidence="1">
    <location>
        <begin position="96"/>
        <end position="109"/>
    </location>
</feature>
<evidence type="ECO:0000256" key="1">
    <source>
        <dbReference type="SAM" id="MobiDB-lite"/>
    </source>
</evidence>
<accession>A0A8B6FLH9</accession>
<proteinExistence type="predicted"/>
<feature type="region of interest" description="Disordered" evidence="1">
    <location>
        <begin position="1"/>
        <end position="135"/>
    </location>
</feature>
<name>A0A8B6FLH9_MYTGA</name>
<feature type="compositionally biased region" description="Basic residues" evidence="1">
    <location>
        <begin position="9"/>
        <end position="19"/>
    </location>
</feature>
<organism evidence="2 3">
    <name type="scientific">Mytilus galloprovincialis</name>
    <name type="common">Mediterranean mussel</name>
    <dbReference type="NCBI Taxonomy" id="29158"/>
    <lineage>
        <taxon>Eukaryota</taxon>
        <taxon>Metazoa</taxon>
        <taxon>Spiralia</taxon>
        <taxon>Lophotrochozoa</taxon>
        <taxon>Mollusca</taxon>
        <taxon>Bivalvia</taxon>
        <taxon>Autobranchia</taxon>
        <taxon>Pteriomorphia</taxon>
        <taxon>Mytilida</taxon>
        <taxon>Mytiloidea</taxon>
        <taxon>Mytilidae</taxon>
        <taxon>Mytilinae</taxon>
        <taxon>Mytilus</taxon>
    </lineage>
</organism>
<feature type="compositionally biased region" description="Basic and acidic residues" evidence="1">
    <location>
        <begin position="74"/>
        <end position="88"/>
    </location>
</feature>
<dbReference type="Proteomes" id="UP000596742">
    <property type="component" value="Unassembled WGS sequence"/>
</dbReference>
<gene>
    <name evidence="2" type="ORF">MGAL_10B074463</name>
</gene>
<evidence type="ECO:0000313" key="2">
    <source>
        <dbReference type="EMBL" id="VDI52062.1"/>
    </source>
</evidence>
<reference evidence="2" key="1">
    <citation type="submission" date="2018-11" db="EMBL/GenBank/DDBJ databases">
        <authorList>
            <person name="Alioto T."/>
            <person name="Alioto T."/>
        </authorList>
    </citation>
    <scope>NUCLEOTIDE SEQUENCE</scope>
</reference>
<sequence>MHSEEAGKVRVRRRRKRRQERAPLEEAQERVAELDRNKREGSKRRGKEVRQATEETGKKQCEQADNGAQAPQRPHREPREKKREHQKESWMLCGEMQRRSDDDCEHTNGKEGQQVENLTQRPSSGPGGNQSHEKP</sequence>
<comment type="caution">
    <text evidence="2">The sequence shown here is derived from an EMBL/GenBank/DDBJ whole genome shotgun (WGS) entry which is preliminary data.</text>
</comment>
<dbReference type="AlphaFoldDB" id="A0A8B6FLH9"/>
<protein>
    <submittedName>
        <fullName evidence="2">Uncharacterized protein</fullName>
    </submittedName>
</protein>